<evidence type="ECO:0000256" key="4">
    <source>
        <dbReference type="ARBA" id="ARBA00023125"/>
    </source>
</evidence>
<feature type="domain" description="C3H1-type" evidence="7">
    <location>
        <begin position="396"/>
        <end position="424"/>
    </location>
</feature>
<feature type="zinc finger region" description="C3H1-type" evidence="5">
    <location>
        <begin position="186"/>
        <end position="214"/>
    </location>
</feature>
<feature type="zinc finger region" description="C3H1-type" evidence="5">
    <location>
        <begin position="140"/>
        <end position="168"/>
    </location>
</feature>
<dbReference type="OMA" id="TNEAECA"/>
<sequence length="536" mass="57989">MEQQIPPSKLQRQPGPLRLDINAAPVPRPNWTLEDMALQSTSIPYHLQQRHAAISSTVLSGYAADPSNVDELAWRPMTSLSPEEAGFSSGSFPQRRGEPDCGFYVRTGHCGYGMKCRYNHPPNRTLAAALAKDRGEYPERVGQPECQYYMKTGTCKFGITCKFHHPKDRTAYSSTTPMNTLGYPLRSGEIDCPYYMRTGSCKFAATCKFNHPQPPMVRGLVALPGSSVYSNGSSTTPSAHPFQGMPSWGMPRSPYVPRSRFQGPSAFASVVVQPQNIVSMPGWNGAYPTRMGPQQPVLGSTSFVYGASSINEGSSSSIPSAYTPYVPGSANSGLPQALQAGFTAGDFPERPGEQVCQYYIKTGDCKFGMSCRYHHPKDRASLIPVCNLSPLGLPIRQGAAQCTFYMQYGTCKFGSTCKFDHPITMEKILIYSPSSSSLMDQPVAPSPVALPVATPMPPSDSVDHGTIMFHTRQRSASGTEKKQGYKEAYPGDSAGEGSTQQSNYKSSSSVGSNGSVSNTETAEVRGESKDTSSVPL</sequence>
<feature type="domain" description="C3H1-type" evidence="7">
    <location>
        <begin position="140"/>
        <end position="168"/>
    </location>
</feature>
<dbReference type="EMBL" id="CM035421">
    <property type="protein sequence ID" value="KAH7388354.1"/>
    <property type="molecule type" value="Genomic_DNA"/>
</dbReference>
<keyword evidence="4" id="KW-0238">DNA-binding</keyword>
<evidence type="ECO:0000313" key="8">
    <source>
        <dbReference type="EMBL" id="KAH7388352.1"/>
    </source>
</evidence>
<organism evidence="8 9">
    <name type="scientific">Ceratopteris richardii</name>
    <name type="common">Triangle waterfern</name>
    <dbReference type="NCBI Taxonomy" id="49495"/>
    <lineage>
        <taxon>Eukaryota</taxon>
        <taxon>Viridiplantae</taxon>
        <taxon>Streptophyta</taxon>
        <taxon>Embryophyta</taxon>
        <taxon>Tracheophyta</taxon>
        <taxon>Polypodiopsida</taxon>
        <taxon>Polypodiidae</taxon>
        <taxon>Polypodiales</taxon>
        <taxon>Pteridineae</taxon>
        <taxon>Pteridaceae</taxon>
        <taxon>Parkerioideae</taxon>
        <taxon>Ceratopteris</taxon>
    </lineage>
</organism>
<evidence type="ECO:0000256" key="2">
    <source>
        <dbReference type="ARBA" id="ARBA00022771"/>
    </source>
</evidence>
<feature type="compositionally biased region" description="Low complexity" evidence="6">
    <location>
        <begin position="506"/>
        <end position="518"/>
    </location>
</feature>
<dbReference type="GO" id="GO:0008270">
    <property type="term" value="F:zinc ion binding"/>
    <property type="evidence" value="ECO:0007669"/>
    <property type="project" value="UniProtKB-KW"/>
</dbReference>
<feature type="domain" description="C3H1-type" evidence="7">
    <location>
        <begin position="186"/>
        <end position="214"/>
    </location>
</feature>
<keyword evidence="1 5" id="KW-0479">Metal-binding</keyword>
<dbReference type="GO" id="GO:0003729">
    <property type="term" value="F:mRNA binding"/>
    <property type="evidence" value="ECO:0007669"/>
    <property type="project" value="UniProtKB-ARBA"/>
</dbReference>
<protein>
    <recommendedName>
        <fullName evidence="7">C3H1-type domain-containing protein</fullName>
    </recommendedName>
</protein>
<evidence type="ECO:0000313" key="9">
    <source>
        <dbReference type="Proteomes" id="UP000825935"/>
    </source>
</evidence>
<feature type="zinc finger region" description="C3H1-type" evidence="5">
    <location>
        <begin position="350"/>
        <end position="378"/>
    </location>
</feature>
<dbReference type="GO" id="GO:0003677">
    <property type="term" value="F:DNA binding"/>
    <property type="evidence" value="ECO:0007669"/>
    <property type="project" value="UniProtKB-KW"/>
</dbReference>
<evidence type="ECO:0000256" key="3">
    <source>
        <dbReference type="ARBA" id="ARBA00022833"/>
    </source>
</evidence>
<evidence type="ECO:0000256" key="6">
    <source>
        <dbReference type="SAM" id="MobiDB-lite"/>
    </source>
</evidence>
<dbReference type="Pfam" id="PF00642">
    <property type="entry name" value="zf-CCCH"/>
    <property type="match status" value="5"/>
</dbReference>
<reference evidence="8" key="1">
    <citation type="submission" date="2021-08" db="EMBL/GenBank/DDBJ databases">
        <title>WGS assembly of Ceratopteris richardii.</title>
        <authorList>
            <person name="Marchant D.B."/>
            <person name="Chen G."/>
            <person name="Jenkins J."/>
            <person name="Shu S."/>
            <person name="Leebens-Mack J."/>
            <person name="Grimwood J."/>
            <person name="Schmutz J."/>
            <person name="Soltis P."/>
            <person name="Soltis D."/>
            <person name="Chen Z.-H."/>
        </authorList>
    </citation>
    <scope>NUCLEOTIDE SEQUENCE</scope>
    <source>
        <strain evidence="8">Whitten #5841</strain>
        <tissue evidence="8">Leaf</tissue>
    </source>
</reference>
<feature type="zinc finger region" description="C3H1-type" evidence="5">
    <location>
        <begin position="95"/>
        <end position="123"/>
    </location>
</feature>
<feature type="domain" description="C3H1-type" evidence="7">
    <location>
        <begin position="95"/>
        <end position="123"/>
    </location>
</feature>
<dbReference type="EMBL" id="CM035421">
    <property type="protein sequence ID" value="KAH7388353.1"/>
    <property type="molecule type" value="Genomic_DNA"/>
</dbReference>
<accession>A0A8T2T1E6</accession>
<evidence type="ECO:0000259" key="7">
    <source>
        <dbReference type="PROSITE" id="PS50103"/>
    </source>
</evidence>
<dbReference type="PROSITE" id="PS50103">
    <property type="entry name" value="ZF_C3H1"/>
    <property type="match status" value="5"/>
</dbReference>
<dbReference type="PANTHER" id="PTHR12506">
    <property type="entry name" value="PROTEIN PHOSPHATASE RELATED"/>
    <property type="match status" value="1"/>
</dbReference>
<keyword evidence="9" id="KW-1185">Reference proteome</keyword>
<gene>
    <name evidence="8" type="ORF">KP509_16G071600</name>
</gene>
<dbReference type="AlphaFoldDB" id="A0A8T2T1E6"/>
<proteinExistence type="predicted"/>
<feature type="compositionally biased region" description="Polar residues" evidence="6">
    <location>
        <begin position="496"/>
        <end position="505"/>
    </location>
</feature>
<comment type="caution">
    <text evidence="8">The sequence shown here is derived from an EMBL/GenBank/DDBJ whole genome shotgun (WGS) entry which is preliminary data.</text>
</comment>
<dbReference type="EMBL" id="CM035421">
    <property type="protein sequence ID" value="KAH7388352.1"/>
    <property type="molecule type" value="Genomic_DNA"/>
</dbReference>
<feature type="domain" description="C3H1-type" evidence="7">
    <location>
        <begin position="350"/>
        <end position="378"/>
    </location>
</feature>
<dbReference type="Gene3D" id="4.10.1000.10">
    <property type="entry name" value="Zinc finger, CCCH-type"/>
    <property type="match status" value="2"/>
</dbReference>
<dbReference type="OrthoDB" id="411372at2759"/>
<dbReference type="InterPro" id="IPR050974">
    <property type="entry name" value="Plant_ZF_CCCH"/>
</dbReference>
<dbReference type="PANTHER" id="PTHR12506:SF50">
    <property type="entry name" value="ZINC FINGER CCCH DOMAIN-CONTAINING PROTEIN 26"/>
    <property type="match status" value="1"/>
</dbReference>
<feature type="zinc finger region" description="C3H1-type" evidence="5">
    <location>
        <begin position="396"/>
        <end position="424"/>
    </location>
</feature>
<keyword evidence="3 5" id="KW-0862">Zinc</keyword>
<name>A0A8T2T1E6_CERRI</name>
<dbReference type="InterPro" id="IPR000571">
    <property type="entry name" value="Znf_CCCH"/>
</dbReference>
<dbReference type="Gene3D" id="2.30.30.1190">
    <property type="match status" value="1"/>
</dbReference>
<dbReference type="InterPro" id="IPR036855">
    <property type="entry name" value="Znf_CCCH_sf"/>
</dbReference>
<dbReference type="SMART" id="SM00356">
    <property type="entry name" value="ZnF_C3H1"/>
    <property type="match status" value="5"/>
</dbReference>
<dbReference type="SUPFAM" id="SSF90229">
    <property type="entry name" value="CCCH zinc finger"/>
    <property type="match status" value="4"/>
</dbReference>
<evidence type="ECO:0000256" key="1">
    <source>
        <dbReference type="ARBA" id="ARBA00022723"/>
    </source>
</evidence>
<evidence type="ECO:0000256" key="5">
    <source>
        <dbReference type="PROSITE-ProRule" id="PRU00723"/>
    </source>
</evidence>
<dbReference type="Proteomes" id="UP000825935">
    <property type="component" value="Chromosome 16"/>
</dbReference>
<feature type="region of interest" description="Disordered" evidence="6">
    <location>
        <begin position="472"/>
        <end position="536"/>
    </location>
</feature>
<keyword evidence="2 5" id="KW-0863">Zinc-finger</keyword>